<dbReference type="SUPFAM" id="SSF52540">
    <property type="entry name" value="P-loop containing nucleoside triphosphate hydrolases"/>
    <property type="match status" value="1"/>
</dbReference>
<dbReference type="GO" id="GO:0005524">
    <property type="term" value="F:ATP binding"/>
    <property type="evidence" value="ECO:0007669"/>
    <property type="project" value="UniProtKB-KW"/>
</dbReference>
<keyword evidence="5 8" id="KW-0067">ATP-binding</keyword>
<evidence type="ECO:0000313" key="8">
    <source>
        <dbReference type="EMBL" id="AVO36807.1"/>
    </source>
</evidence>
<evidence type="ECO:0000256" key="3">
    <source>
        <dbReference type="ARBA" id="ARBA00022475"/>
    </source>
</evidence>
<dbReference type="Pfam" id="PF00005">
    <property type="entry name" value="ABC_tran"/>
    <property type="match status" value="1"/>
</dbReference>
<keyword evidence="6" id="KW-0472">Membrane</keyword>
<dbReference type="PANTHER" id="PTHR43875">
    <property type="entry name" value="MALTODEXTRIN IMPORT ATP-BINDING PROTEIN MSMX"/>
    <property type="match status" value="1"/>
</dbReference>
<dbReference type="Proteomes" id="UP000237655">
    <property type="component" value="Chromosome"/>
</dbReference>
<dbReference type="Gene3D" id="3.40.50.300">
    <property type="entry name" value="P-loop containing nucleotide triphosphate hydrolases"/>
    <property type="match status" value="1"/>
</dbReference>
<gene>
    <name evidence="8" type="ORF">C6Y53_03275</name>
</gene>
<dbReference type="SMART" id="SM00382">
    <property type="entry name" value="AAA"/>
    <property type="match status" value="1"/>
</dbReference>
<dbReference type="Gene3D" id="2.40.50.100">
    <property type="match status" value="1"/>
</dbReference>
<dbReference type="Pfam" id="PF08402">
    <property type="entry name" value="TOBE_2"/>
    <property type="match status" value="1"/>
</dbReference>
<evidence type="ECO:0000256" key="5">
    <source>
        <dbReference type="ARBA" id="ARBA00022840"/>
    </source>
</evidence>
<sequence length="359" mass="38445">MTLELKNVTKRVGAELHVHETSMLLEPGGFNILLGATNAGKSTLIKLMAGLEKPTAGQVFVDGQDVTGLSPQKRRISLVHQFFVNYPHMSVFDNIASPLRVAGVPKAEIADRVEQAADILQLRPMLGRRPQELSGGQQQRCALARAIVKESTAIFLDEPLANLDYKLREELREQLPALLAGRGTVVVYATSEPTEALLLGGRTALLHEGRVTQFGPTAEIYRAPANLTSAAVFSDPPINLAPVVKQGGRILLGDLDWPATGEVAGLADGDYTLGVRPHHITPVRPDAPSVQMTGMVRITELSGSESVAHFELGGRSWVSVASGIHPYRVGTAHGFHMIPGQCFYFGHDGALAARGAAHG</sequence>
<dbReference type="GO" id="GO:0016887">
    <property type="term" value="F:ATP hydrolysis activity"/>
    <property type="evidence" value="ECO:0007669"/>
    <property type="project" value="InterPro"/>
</dbReference>
<keyword evidence="2" id="KW-0813">Transport</keyword>
<organism evidence="8 9">
    <name type="scientific">Pukyongiella litopenaei</name>
    <dbReference type="NCBI Taxonomy" id="2605946"/>
    <lineage>
        <taxon>Bacteria</taxon>
        <taxon>Pseudomonadati</taxon>
        <taxon>Pseudomonadota</taxon>
        <taxon>Alphaproteobacteria</taxon>
        <taxon>Rhodobacterales</taxon>
        <taxon>Paracoccaceae</taxon>
        <taxon>Pukyongiella</taxon>
    </lineage>
</organism>
<dbReference type="GO" id="GO:0055052">
    <property type="term" value="C:ATP-binding cassette (ABC) transporter complex, substrate-binding subunit-containing"/>
    <property type="evidence" value="ECO:0007669"/>
    <property type="project" value="TreeGrafter"/>
</dbReference>
<dbReference type="InterPro" id="IPR027417">
    <property type="entry name" value="P-loop_NTPase"/>
</dbReference>
<dbReference type="AlphaFoldDB" id="A0A2S0MLV6"/>
<dbReference type="InterPro" id="IPR013611">
    <property type="entry name" value="Transp-assoc_OB_typ2"/>
</dbReference>
<feature type="domain" description="ABC transporter" evidence="7">
    <location>
        <begin position="3"/>
        <end position="233"/>
    </location>
</feature>
<name>A0A2S0MLV6_9RHOB</name>
<evidence type="ECO:0000313" key="9">
    <source>
        <dbReference type="Proteomes" id="UP000237655"/>
    </source>
</evidence>
<dbReference type="KEGG" id="thas:C6Y53_03275"/>
<evidence type="ECO:0000256" key="2">
    <source>
        <dbReference type="ARBA" id="ARBA00022448"/>
    </source>
</evidence>
<evidence type="ECO:0000256" key="6">
    <source>
        <dbReference type="ARBA" id="ARBA00023136"/>
    </source>
</evidence>
<dbReference type="InterPro" id="IPR008995">
    <property type="entry name" value="Mo/tungstate-bd_C_term_dom"/>
</dbReference>
<dbReference type="RefSeq" id="WP_106471122.1">
    <property type="nucleotide sequence ID" value="NZ_CP027665.1"/>
</dbReference>
<evidence type="ECO:0000256" key="4">
    <source>
        <dbReference type="ARBA" id="ARBA00022741"/>
    </source>
</evidence>
<dbReference type="InterPro" id="IPR047641">
    <property type="entry name" value="ABC_transpr_MalK/UgpC-like"/>
</dbReference>
<dbReference type="SUPFAM" id="SSF50331">
    <property type="entry name" value="MOP-like"/>
    <property type="match status" value="1"/>
</dbReference>
<dbReference type="PROSITE" id="PS50893">
    <property type="entry name" value="ABC_TRANSPORTER_2"/>
    <property type="match status" value="1"/>
</dbReference>
<dbReference type="GO" id="GO:0015408">
    <property type="term" value="F:ABC-type ferric iron transporter activity"/>
    <property type="evidence" value="ECO:0007669"/>
    <property type="project" value="InterPro"/>
</dbReference>
<dbReference type="Gene3D" id="2.40.50.140">
    <property type="entry name" value="Nucleic acid-binding proteins"/>
    <property type="match status" value="1"/>
</dbReference>
<keyword evidence="4" id="KW-0547">Nucleotide-binding</keyword>
<dbReference type="CDD" id="cd03259">
    <property type="entry name" value="ABC_Carb_Solutes_like"/>
    <property type="match status" value="1"/>
</dbReference>
<evidence type="ECO:0000259" key="7">
    <source>
        <dbReference type="PROSITE" id="PS50893"/>
    </source>
</evidence>
<comment type="similarity">
    <text evidence="1">Belongs to the ABC transporter superfamily.</text>
</comment>
<dbReference type="InterPro" id="IPR003593">
    <property type="entry name" value="AAA+_ATPase"/>
</dbReference>
<accession>A0A2S0MLV6</accession>
<keyword evidence="9" id="KW-1185">Reference proteome</keyword>
<evidence type="ECO:0000256" key="1">
    <source>
        <dbReference type="ARBA" id="ARBA00005417"/>
    </source>
</evidence>
<protein>
    <submittedName>
        <fullName evidence="8">ABC transporter ATP-binding protein</fullName>
    </submittedName>
</protein>
<reference evidence="9" key="1">
    <citation type="submission" date="2018-03" db="EMBL/GenBank/DDBJ databases">
        <title>Genomic analysis of the strain SH-1 isolated from shrimp intestine.</title>
        <authorList>
            <person name="Kim Y.-S."/>
            <person name="Kim S.-E."/>
            <person name="Kim K.-H."/>
        </authorList>
    </citation>
    <scope>NUCLEOTIDE SEQUENCE [LARGE SCALE GENOMIC DNA]</scope>
    <source>
        <strain evidence="9">SH-1</strain>
    </source>
</reference>
<dbReference type="InterPro" id="IPR015853">
    <property type="entry name" value="ABC_transpr_FbpC"/>
</dbReference>
<keyword evidence="3" id="KW-1003">Cell membrane</keyword>
<dbReference type="InterPro" id="IPR003439">
    <property type="entry name" value="ABC_transporter-like_ATP-bd"/>
</dbReference>
<dbReference type="PANTHER" id="PTHR43875:SF1">
    <property type="entry name" value="OSMOPROTECTIVE COMPOUNDS UPTAKE ATP-BINDING PROTEIN GGTA"/>
    <property type="match status" value="1"/>
</dbReference>
<dbReference type="InterPro" id="IPR012340">
    <property type="entry name" value="NA-bd_OB-fold"/>
</dbReference>
<dbReference type="EMBL" id="CP027665">
    <property type="protein sequence ID" value="AVO36807.1"/>
    <property type="molecule type" value="Genomic_DNA"/>
</dbReference>
<proteinExistence type="inferred from homology"/>